<dbReference type="OrthoDB" id="2973259at2"/>
<dbReference type="Proteomes" id="UP000219252">
    <property type="component" value="Unassembled WGS sequence"/>
</dbReference>
<keyword evidence="4" id="KW-1185">Reference proteome</keyword>
<organism evidence="3 4">
    <name type="scientific">Ureibacillus acetophenoni</name>
    <dbReference type="NCBI Taxonomy" id="614649"/>
    <lineage>
        <taxon>Bacteria</taxon>
        <taxon>Bacillati</taxon>
        <taxon>Bacillota</taxon>
        <taxon>Bacilli</taxon>
        <taxon>Bacillales</taxon>
        <taxon>Caryophanaceae</taxon>
        <taxon>Ureibacillus</taxon>
    </lineage>
</organism>
<feature type="chain" id="PRO_5039493099" description="YusW-like protein" evidence="2">
    <location>
        <begin position="24"/>
        <end position="203"/>
    </location>
</feature>
<gene>
    <name evidence="3" type="ORF">SAMN05877842_1263</name>
</gene>
<protein>
    <recommendedName>
        <fullName evidence="5">YusW-like protein</fullName>
    </recommendedName>
</protein>
<evidence type="ECO:0000256" key="1">
    <source>
        <dbReference type="SAM" id="MobiDB-lite"/>
    </source>
</evidence>
<name>A0A285UW67_9BACL</name>
<sequence>MTNLKFKLVLIILVIILTGCSGTKTTSESNSQPVKEKTEIVHESDNNVTSSDIVKPKSLDKKFIPPNFLVKEFTVKSSDKKMEVILKYQLSDDLNTYLKDNVKFLFNVEFSDILSNDVGVSKTNTVEGLVGHDGELSHTVILTANLQNEINPSLKEMINNDEMRFRLIIYDEFMVAVHIFEDVQWADSFVNGESQHIILDDTK</sequence>
<feature type="compositionally biased region" description="Basic and acidic residues" evidence="1">
    <location>
        <begin position="34"/>
        <end position="43"/>
    </location>
</feature>
<evidence type="ECO:0000313" key="3">
    <source>
        <dbReference type="EMBL" id="SOC44956.1"/>
    </source>
</evidence>
<dbReference type="EMBL" id="OBQC01000026">
    <property type="protein sequence ID" value="SOC44956.1"/>
    <property type="molecule type" value="Genomic_DNA"/>
</dbReference>
<reference evidence="4" key="1">
    <citation type="submission" date="2017-08" db="EMBL/GenBank/DDBJ databases">
        <authorList>
            <person name="Varghese N."/>
            <person name="Submissions S."/>
        </authorList>
    </citation>
    <scope>NUCLEOTIDE SEQUENCE [LARGE SCALE GENOMIC DNA]</scope>
    <source>
        <strain evidence="4">JC23</strain>
    </source>
</reference>
<evidence type="ECO:0000256" key="2">
    <source>
        <dbReference type="SAM" id="SignalP"/>
    </source>
</evidence>
<dbReference type="AlphaFoldDB" id="A0A285UW67"/>
<dbReference type="PROSITE" id="PS51257">
    <property type="entry name" value="PROKAR_LIPOPROTEIN"/>
    <property type="match status" value="1"/>
</dbReference>
<feature type="region of interest" description="Disordered" evidence="1">
    <location>
        <begin position="22"/>
        <end position="43"/>
    </location>
</feature>
<feature type="signal peptide" evidence="2">
    <location>
        <begin position="1"/>
        <end position="23"/>
    </location>
</feature>
<evidence type="ECO:0008006" key="5">
    <source>
        <dbReference type="Google" id="ProtNLM"/>
    </source>
</evidence>
<accession>A0A285UW67</accession>
<evidence type="ECO:0000313" key="4">
    <source>
        <dbReference type="Proteomes" id="UP000219252"/>
    </source>
</evidence>
<proteinExistence type="predicted"/>
<keyword evidence="2" id="KW-0732">Signal</keyword>
<feature type="compositionally biased region" description="Polar residues" evidence="1">
    <location>
        <begin position="22"/>
        <end position="33"/>
    </location>
</feature>